<dbReference type="SUPFAM" id="SSF74853">
    <property type="entry name" value="Lamin A/C globular tail domain"/>
    <property type="match status" value="1"/>
</dbReference>
<dbReference type="RefSeq" id="WP_163741260.1">
    <property type="nucleotide sequence ID" value="NZ_JAAGOA010000015.1"/>
</dbReference>
<dbReference type="Proteomes" id="UP000475214">
    <property type="component" value="Unassembled WGS sequence"/>
</dbReference>
<gene>
    <name evidence="2" type="ORF">G1H10_20680</name>
</gene>
<dbReference type="EMBL" id="JAAGOA010000015">
    <property type="protein sequence ID" value="NEE02587.1"/>
    <property type="molecule type" value="Genomic_DNA"/>
</dbReference>
<keyword evidence="3" id="KW-1185">Reference proteome</keyword>
<dbReference type="InterPro" id="IPR001322">
    <property type="entry name" value="Lamin_tail_dom"/>
</dbReference>
<evidence type="ECO:0000313" key="2">
    <source>
        <dbReference type="EMBL" id="NEE02587.1"/>
    </source>
</evidence>
<evidence type="ECO:0000259" key="1">
    <source>
        <dbReference type="PROSITE" id="PS51841"/>
    </source>
</evidence>
<dbReference type="Gene3D" id="2.60.40.1260">
    <property type="entry name" value="Lamin Tail domain"/>
    <property type="match status" value="1"/>
</dbReference>
<dbReference type="PROSITE" id="PS51841">
    <property type="entry name" value="LTD"/>
    <property type="match status" value="1"/>
</dbReference>
<feature type="domain" description="LTD" evidence="1">
    <location>
        <begin position="500"/>
        <end position="620"/>
    </location>
</feature>
<proteinExistence type="predicted"/>
<evidence type="ECO:0000313" key="3">
    <source>
        <dbReference type="Proteomes" id="UP000475214"/>
    </source>
</evidence>
<accession>A0A6L9SBT5</accession>
<reference evidence="2 3" key="1">
    <citation type="submission" date="2020-02" db="EMBL/GenBank/DDBJ databases">
        <authorList>
            <person name="Li X.-J."/>
            <person name="Han X.-M."/>
        </authorList>
    </citation>
    <scope>NUCLEOTIDE SEQUENCE [LARGE SCALE GENOMIC DNA]</scope>
    <source>
        <strain evidence="2 3">CCTCC AB 2017055</strain>
    </source>
</reference>
<organism evidence="2 3">
    <name type="scientific">Phytoactinopolyspora halotolerans</name>
    <dbReference type="NCBI Taxonomy" id="1981512"/>
    <lineage>
        <taxon>Bacteria</taxon>
        <taxon>Bacillati</taxon>
        <taxon>Actinomycetota</taxon>
        <taxon>Actinomycetes</taxon>
        <taxon>Jiangellales</taxon>
        <taxon>Jiangellaceae</taxon>
        <taxon>Phytoactinopolyspora</taxon>
    </lineage>
</organism>
<dbReference type="InterPro" id="IPR036415">
    <property type="entry name" value="Lamin_tail_dom_sf"/>
</dbReference>
<sequence length="620" mass="66701">MTSALVVGIGATASTAAEEPTEADPSVVELRDECVYTPVNQHNTNLLRLVLAPGYAYDVTVNGAAVQPDDDVAFDTTEASGDTEFLHSIAVTAPTQSDTVVVSQGGSSLLETVVDSGACEQQPTTLTIQRSASLIDHGDTVALTGELRTTDGSTVAGESVVLERRFVGVTSWTTHGTQSTDGAGRVSFTAKPSKHTQYRLRYEATGRYGGQISDITRVDVRQPTTLSIAVDDGTIKRGQTVTVSGKLTSSSSAVPGRPVSLQYRYPGTTTWKTVTTKDTGSTGRVSFARTPSKHVEYRLRHAQSDAYAGSTSASKTVLVQQPTTLSIARSNSTITAGKSVTISGRLRTGDGVNVSGEKVTFQRRFVGATSWTTVSSKNTSSTGRVSFTAKPSRHTEYRLVHSSNTSYGYSKSPVTRVSVRAALTLTTSRLSGLLGRTTTFKGTVSPYYSKQTVQLQRRVSGTWRTVSTKKPSSSGAYSFSVKPSSTGKYTYRVRVPATDRRYSAASSSKTVVRYAAKITSIHYDAAGNDWHNLNDEYAVVKNTGSVTINLKDWTLDATPQRKSLPSYTLSPGKSVRIHTGSGSQRTGHIYLGYNSPIWNNDGDVGRLYDRYGNRASTYRY</sequence>
<dbReference type="AlphaFoldDB" id="A0A6L9SBT5"/>
<comment type="caution">
    <text evidence="2">The sequence shown here is derived from an EMBL/GenBank/DDBJ whole genome shotgun (WGS) entry which is preliminary data.</text>
</comment>
<dbReference type="Pfam" id="PF00932">
    <property type="entry name" value="LTD"/>
    <property type="match status" value="1"/>
</dbReference>
<name>A0A6L9SBT5_9ACTN</name>
<protein>
    <submittedName>
        <fullName evidence="2">Lamin tail domain-containing protein</fullName>
    </submittedName>
</protein>